<dbReference type="STRING" id="1380566.A0A179FUD7"/>
<feature type="compositionally biased region" description="Basic and acidic residues" evidence="1">
    <location>
        <begin position="866"/>
        <end position="886"/>
    </location>
</feature>
<dbReference type="PANTHER" id="PTHR44329">
    <property type="entry name" value="SERINE/THREONINE-PROTEIN KINASE TNNI3K-RELATED"/>
    <property type="match status" value="1"/>
</dbReference>
<keyword evidence="4" id="KW-1185">Reference proteome</keyword>
<feature type="compositionally biased region" description="Basic and acidic residues" evidence="1">
    <location>
        <begin position="767"/>
        <end position="778"/>
    </location>
</feature>
<dbReference type="SUPFAM" id="SSF56112">
    <property type="entry name" value="Protein kinase-like (PK-like)"/>
    <property type="match status" value="1"/>
</dbReference>
<dbReference type="PROSITE" id="PS50011">
    <property type="entry name" value="PROTEIN_KINASE_DOM"/>
    <property type="match status" value="1"/>
</dbReference>
<dbReference type="InterPro" id="IPR051681">
    <property type="entry name" value="Ser/Thr_Kinases-Pseudokinases"/>
</dbReference>
<feature type="region of interest" description="Disordered" evidence="1">
    <location>
        <begin position="862"/>
        <end position="891"/>
    </location>
</feature>
<feature type="compositionally biased region" description="Basic and acidic residues" evidence="1">
    <location>
        <begin position="41"/>
        <end position="53"/>
    </location>
</feature>
<feature type="region of interest" description="Disordered" evidence="1">
    <location>
        <begin position="755"/>
        <end position="786"/>
    </location>
</feature>
<feature type="region of interest" description="Disordered" evidence="1">
    <location>
        <begin position="1"/>
        <end position="61"/>
    </location>
</feature>
<evidence type="ECO:0000256" key="1">
    <source>
        <dbReference type="SAM" id="MobiDB-lite"/>
    </source>
</evidence>
<dbReference type="KEGG" id="pchm:VFPPC_05123"/>
<dbReference type="EMBL" id="LSBJ02000003">
    <property type="protein sequence ID" value="OAQ68977.1"/>
    <property type="molecule type" value="Genomic_DNA"/>
</dbReference>
<organism evidence="3 4">
    <name type="scientific">Pochonia chlamydosporia 170</name>
    <dbReference type="NCBI Taxonomy" id="1380566"/>
    <lineage>
        <taxon>Eukaryota</taxon>
        <taxon>Fungi</taxon>
        <taxon>Dikarya</taxon>
        <taxon>Ascomycota</taxon>
        <taxon>Pezizomycotina</taxon>
        <taxon>Sordariomycetes</taxon>
        <taxon>Hypocreomycetidae</taxon>
        <taxon>Hypocreales</taxon>
        <taxon>Clavicipitaceae</taxon>
        <taxon>Pochonia</taxon>
    </lineage>
</organism>
<sequence>MTDLGGAEAEPPPAVGRWDSILKHLGRPVGETLPLTPEPEQIIHEKGQDEQPRALEPLGEQDSKRVVTGLPRSQTFKRQLSEQRMHLEPVIPTADERRAASADRRCAELNKGQTIPPYADTQSNAPEPLSTNASVDGYGFSEYTHHFPGNHSYYELSNHVMDPVLFDSESRYGDVQPSDTHSMTDAVSISPSELEAMIADELAQKWILNLSMHFRDRSQREKFFVTYREHEHLWRRVTISLDYRDAPPDSLEMDLANTAVQREKSAKIYEAIRDSLADIKFYPTVTNLKLETTGGRLHVHVVEDGNEIIDFPTFEQVKHLNCRLVHEKDIIFDSHLSGFVYKVYVNGKALIKKEIPSPDTVEEFLYEVNALRNLGYSRDIVKLHGVVVDDHKQVKGLLISYAEQGALTDILYDISRKEAEVTPWPTRQRWARQIVQGLSDIHESGFVQGDLTLSNIVVDADGDAKIIDINRRGCPVGWEPPEMSALIKAHHRITMHIGVKSDLYQLGMVLWALAMLDHEPEAAGRPLVLGPEINVPDWYRQMTEICLNDEPRRRLAASALLHMFPPDTEGHQGPIASADDTRSLDEYSIDYAPNAQPYVKTVAPSNGWQYSSKTYVDTSPDVYDEMYPTRGRSPPRPPPSDFDAYEATDRVFSSTSWAANNSVRPSYNDIDEDDYTPDGKAYDMALRPETPLSLGQYDVDSAAYLPTDIRLEDISTKPTTMSVMDRKPSLGDGLQMLPTPKLCRQATAIHAPIMSKTGESDSATEIPRADDEPLHKSLDGPPLDVSTGPEAFAVHAVFDMDDMKTIGSDIDGGVSLGTENNPNSHDSLLQTEPYSEAGAHSQHQDQKVLHNNTDCLAIPMHAITDTTKRNPGGEEKGLSDDTRNPAEPRQLTNDNDYKIARLGNFLQSSTLPDPMYPSFPHQRPASLPLALAGIGAGLSFDHETMTLADKANIETDFNVLARPATVQALMATTD</sequence>
<dbReference type="InterPro" id="IPR000719">
    <property type="entry name" value="Prot_kinase_dom"/>
</dbReference>
<reference evidence="3 4" key="1">
    <citation type="journal article" date="2016" name="PLoS Pathog.">
        <title>Biosynthesis of antibiotic leucinostatins in bio-control fungus Purpureocillium lilacinum and their inhibition on phytophthora revealed by genome mining.</title>
        <authorList>
            <person name="Wang G."/>
            <person name="Liu Z."/>
            <person name="Lin R."/>
            <person name="Li E."/>
            <person name="Mao Z."/>
            <person name="Ling J."/>
            <person name="Yang Y."/>
            <person name="Yin W.B."/>
            <person name="Xie B."/>
        </authorList>
    </citation>
    <scope>NUCLEOTIDE SEQUENCE [LARGE SCALE GENOMIC DNA]</scope>
    <source>
        <strain evidence="3">170</strain>
    </source>
</reference>
<dbReference type="GO" id="GO:0004674">
    <property type="term" value="F:protein serine/threonine kinase activity"/>
    <property type="evidence" value="ECO:0007669"/>
    <property type="project" value="TreeGrafter"/>
</dbReference>
<evidence type="ECO:0000259" key="2">
    <source>
        <dbReference type="PROSITE" id="PS50011"/>
    </source>
</evidence>
<keyword evidence="3" id="KW-0808">Transferase</keyword>
<protein>
    <submittedName>
        <fullName evidence="3">TKL protein kinase</fullName>
    </submittedName>
</protein>
<name>A0A179FUD7_METCM</name>
<dbReference type="GeneID" id="28848359"/>
<feature type="domain" description="Protein kinase" evidence="2">
    <location>
        <begin position="326"/>
        <end position="565"/>
    </location>
</feature>
<dbReference type="Proteomes" id="UP000078397">
    <property type="component" value="Unassembled WGS sequence"/>
</dbReference>
<dbReference type="InterPro" id="IPR011009">
    <property type="entry name" value="Kinase-like_dom_sf"/>
</dbReference>
<dbReference type="CDD" id="cd00180">
    <property type="entry name" value="PKc"/>
    <property type="match status" value="1"/>
</dbReference>
<accession>A0A179FUD7</accession>
<gene>
    <name evidence="3" type="ORF">VFPPC_05123</name>
</gene>
<dbReference type="Pfam" id="PF00069">
    <property type="entry name" value="Pkinase"/>
    <property type="match status" value="1"/>
</dbReference>
<dbReference type="OrthoDB" id="635774at2759"/>
<comment type="caution">
    <text evidence="3">The sequence shown here is derived from an EMBL/GenBank/DDBJ whole genome shotgun (WGS) entry which is preliminary data.</text>
</comment>
<keyword evidence="3" id="KW-0418">Kinase</keyword>
<proteinExistence type="predicted"/>
<evidence type="ECO:0000313" key="4">
    <source>
        <dbReference type="Proteomes" id="UP000078397"/>
    </source>
</evidence>
<dbReference type="Gene3D" id="1.10.510.10">
    <property type="entry name" value="Transferase(Phosphotransferase) domain 1"/>
    <property type="match status" value="1"/>
</dbReference>
<dbReference type="RefSeq" id="XP_018145827.1">
    <property type="nucleotide sequence ID" value="XM_018284365.1"/>
</dbReference>
<dbReference type="GO" id="GO:0005524">
    <property type="term" value="F:ATP binding"/>
    <property type="evidence" value="ECO:0007669"/>
    <property type="project" value="InterPro"/>
</dbReference>
<evidence type="ECO:0000313" key="3">
    <source>
        <dbReference type="EMBL" id="OAQ68977.1"/>
    </source>
</evidence>
<dbReference type="AlphaFoldDB" id="A0A179FUD7"/>